<organism evidence="1 2">
    <name type="scientific">Dipteronia dyeriana</name>
    <dbReference type="NCBI Taxonomy" id="168575"/>
    <lineage>
        <taxon>Eukaryota</taxon>
        <taxon>Viridiplantae</taxon>
        <taxon>Streptophyta</taxon>
        <taxon>Embryophyta</taxon>
        <taxon>Tracheophyta</taxon>
        <taxon>Spermatophyta</taxon>
        <taxon>Magnoliopsida</taxon>
        <taxon>eudicotyledons</taxon>
        <taxon>Gunneridae</taxon>
        <taxon>Pentapetalae</taxon>
        <taxon>rosids</taxon>
        <taxon>malvids</taxon>
        <taxon>Sapindales</taxon>
        <taxon>Sapindaceae</taxon>
        <taxon>Hippocastanoideae</taxon>
        <taxon>Acereae</taxon>
        <taxon>Dipteronia</taxon>
    </lineage>
</organism>
<dbReference type="Proteomes" id="UP001280121">
    <property type="component" value="Unassembled WGS sequence"/>
</dbReference>
<comment type="caution">
    <text evidence="1">The sequence shown here is derived from an EMBL/GenBank/DDBJ whole genome shotgun (WGS) entry which is preliminary data.</text>
</comment>
<accession>A0AAD9WQS9</accession>
<gene>
    <name evidence="1" type="ORF">Ddye_026783</name>
</gene>
<proteinExistence type="predicted"/>
<protein>
    <submittedName>
        <fullName evidence="1">Uncharacterized protein</fullName>
    </submittedName>
</protein>
<keyword evidence="2" id="KW-1185">Reference proteome</keyword>
<dbReference type="AlphaFoldDB" id="A0AAD9WQS9"/>
<name>A0AAD9WQS9_9ROSI</name>
<sequence length="89" mass="9947">MGWGYRSAGLIKQWAMQCAACEPDGPLSRIAPLSPCIIKRRRIGSQLNDSLSASPNRRGELNLEEMDKSACTTFTFSYPKFGPSGYRRF</sequence>
<evidence type="ECO:0000313" key="1">
    <source>
        <dbReference type="EMBL" id="KAK2638988.1"/>
    </source>
</evidence>
<reference evidence="1" key="1">
    <citation type="journal article" date="2023" name="Plant J.">
        <title>Genome sequences and population genomics provide insights into the demographic history, inbreeding, and mutation load of two 'living fossil' tree species of Dipteronia.</title>
        <authorList>
            <person name="Feng Y."/>
            <person name="Comes H.P."/>
            <person name="Chen J."/>
            <person name="Zhu S."/>
            <person name="Lu R."/>
            <person name="Zhang X."/>
            <person name="Li P."/>
            <person name="Qiu J."/>
            <person name="Olsen K.M."/>
            <person name="Qiu Y."/>
        </authorList>
    </citation>
    <scope>NUCLEOTIDE SEQUENCE</scope>
    <source>
        <strain evidence="1">KIB01</strain>
    </source>
</reference>
<evidence type="ECO:0000313" key="2">
    <source>
        <dbReference type="Proteomes" id="UP001280121"/>
    </source>
</evidence>
<dbReference type="EMBL" id="JANJYI010000008">
    <property type="protein sequence ID" value="KAK2638988.1"/>
    <property type="molecule type" value="Genomic_DNA"/>
</dbReference>